<evidence type="ECO:0000313" key="10">
    <source>
        <dbReference type="EMBL" id="TLD68807.1"/>
    </source>
</evidence>
<dbReference type="InterPro" id="IPR038371">
    <property type="entry name" value="Cu_polyphenol_OxRdtase_sf"/>
</dbReference>
<dbReference type="InterPro" id="IPR011324">
    <property type="entry name" value="Cytotoxic_necrot_fac-like_cat"/>
</dbReference>
<dbReference type="GO" id="GO:0005507">
    <property type="term" value="F:copper ion binding"/>
    <property type="evidence" value="ECO:0007669"/>
    <property type="project" value="TreeGrafter"/>
</dbReference>
<organism evidence="10 11">
    <name type="scientific">Phragmitibacter flavus</name>
    <dbReference type="NCBI Taxonomy" id="2576071"/>
    <lineage>
        <taxon>Bacteria</taxon>
        <taxon>Pseudomonadati</taxon>
        <taxon>Verrucomicrobiota</taxon>
        <taxon>Verrucomicrobiia</taxon>
        <taxon>Verrucomicrobiales</taxon>
        <taxon>Verrucomicrobiaceae</taxon>
        <taxon>Phragmitibacter</taxon>
    </lineage>
</organism>
<dbReference type="AlphaFoldDB" id="A0A5R8K912"/>
<accession>A0A5R8K912</accession>
<evidence type="ECO:0000256" key="2">
    <source>
        <dbReference type="ARBA" id="ARBA00007353"/>
    </source>
</evidence>
<name>A0A5R8K912_9BACT</name>
<evidence type="ECO:0000256" key="6">
    <source>
        <dbReference type="ARBA" id="ARBA00022833"/>
    </source>
</evidence>
<dbReference type="InterPro" id="IPR003730">
    <property type="entry name" value="Cu_polyphenol_OxRdtase"/>
</dbReference>
<dbReference type="Pfam" id="PF02578">
    <property type="entry name" value="Cu-oxidase_4"/>
    <property type="match status" value="1"/>
</dbReference>
<dbReference type="GO" id="GO:0017061">
    <property type="term" value="F:S-methyl-5-thioadenosine phosphorylase activity"/>
    <property type="evidence" value="ECO:0007669"/>
    <property type="project" value="UniProtKB-EC"/>
</dbReference>
<dbReference type="CDD" id="cd16833">
    <property type="entry name" value="YfiH"/>
    <property type="match status" value="1"/>
</dbReference>
<dbReference type="OrthoDB" id="4279at2"/>
<evidence type="ECO:0000256" key="4">
    <source>
        <dbReference type="ARBA" id="ARBA00022723"/>
    </source>
</evidence>
<dbReference type="PANTHER" id="PTHR30616:SF2">
    <property type="entry name" value="PURINE NUCLEOSIDE PHOSPHORYLASE LACC1"/>
    <property type="match status" value="1"/>
</dbReference>
<dbReference type="SUPFAM" id="SSF64438">
    <property type="entry name" value="CNF1/YfiH-like putative cysteine hydrolases"/>
    <property type="match status" value="1"/>
</dbReference>
<dbReference type="GO" id="GO:0016787">
    <property type="term" value="F:hydrolase activity"/>
    <property type="evidence" value="ECO:0007669"/>
    <property type="project" value="UniProtKB-KW"/>
</dbReference>
<evidence type="ECO:0000256" key="5">
    <source>
        <dbReference type="ARBA" id="ARBA00022801"/>
    </source>
</evidence>
<gene>
    <name evidence="10" type="ORF">FEM03_20965</name>
</gene>
<dbReference type="EMBL" id="VAUV01000019">
    <property type="protein sequence ID" value="TLD68807.1"/>
    <property type="molecule type" value="Genomic_DNA"/>
</dbReference>
<comment type="catalytic activity">
    <reaction evidence="7">
        <text>adenosine + H2O + H(+) = inosine + NH4(+)</text>
        <dbReference type="Rhea" id="RHEA:24408"/>
        <dbReference type="ChEBI" id="CHEBI:15377"/>
        <dbReference type="ChEBI" id="CHEBI:15378"/>
        <dbReference type="ChEBI" id="CHEBI:16335"/>
        <dbReference type="ChEBI" id="CHEBI:17596"/>
        <dbReference type="ChEBI" id="CHEBI:28938"/>
        <dbReference type="EC" id="3.5.4.4"/>
    </reaction>
    <physiologicalReaction direction="left-to-right" evidence="7">
        <dbReference type="Rhea" id="RHEA:24409"/>
    </physiologicalReaction>
</comment>
<reference evidence="10 11" key="1">
    <citation type="submission" date="2019-05" db="EMBL/GenBank/DDBJ databases">
        <title>Verrucobacter flavum gen. nov., sp. nov. a new member of the family Verrucomicrobiaceae.</title>
        <authorList>
            <person name="Szuroczki S."/>
            <person name="Abbaszade G."/>
            <person name="Szabo A."/>
            <person name="Felfoldi T."/>
            <person name="Schumann P."/>
            <person name="Boka K."/>
            <person name="Keki Z."/>
            <person name="Toumi M."/>
            <person name="Toth E."/>
        </authorList>
    </citation>
    <scope>NUCLEOTIDE SEQUENCE [LARGE SCALE GENOMIC DNA]</scope>
    <source>
        <strain evidence="10 11">MG-N-17</strain>
    </source>
</reference>
<evidence type="ECO:0000313" key="11">
    <source>
        <dbReference type="Proteomes" id="UP000306196"/>
    </source>
</evidence>
<evidence type="ECO:0000256" key="7">
    <source>
        <dbReference type="ARBA" id="ARBA00047989"/>
    </source>
</evidence>
<evidence type="ECO:0000256" key="1">
    <source>
        <dbReference type="ARBA" id="ARBA00000553"/>
    </source>
</evidence>
<keyword evidence="5" id="KW-0378">Hydrolase</keyword>
<keyword evidence="6" id="KW-0862">Zinc</keyword>
<keyword evidence="4" id="KW-0479">Metal-binding</keyword>
<keyword evidence="3" id="KW-0808">Transferase</keyword>
<comment type="caution">
    <text evidence="10">The sequence shown here is derived from an EMBL/GenBank/DDBJ whole genome shotgun (WGS) entry which is preliminary data.</text>
</comment>
<keyword evidence="11" id="KW-1185">Reference proteome</keyword>
<sequence length="225" mass="24272">MADEGVRELCMSFAGLSALERFVHTFTLRHPTVDVQADRAEVLRRLGGWHADVVASLGFELEQVASAEQVHGNQVAVVRSGTTEPVPGADGLVCGEAGVLVGIYVADCCAVYAVDPVTGAFGVAHAGRKGAESGITTVMIETMKREFGVLPENLTVQLSPCIRPPVFEIDFAKLIRDQAANAGVPEERIFDEGISTASDLERYYSYRVEKGKTGRMFALLGRRQD</sequence>
<comment type="similarity">
    <text evidence="2">Belongs to the purine nucleoside phosphorylase YfiH/LACC1 family.</text>
</comment>
<evidence type="ECO:0000256" key="9">
    <source>
        <dbReference type="ARBA" id="ARBA00049893"/>
    </source>
</evidence>
<dbReference type="Gene3D" id="3.60.140.10">
    <property type="entry name" value="CNF1/YfiH-like putative cysteine hydrolases"/>
    <property type="match status" value="2"/>
</dbReference>
<comment type="catalytic activity">
    <reaction evidence="9">
        <text>S-methyl-5'-thioadenosine + phosphate = 5-(methylsulfanyl)-alpha-D-ribose 1-phosphate + adenine</text>
        <dbReference type="Rhea" id="RHEA:11852"/>
        <dbReference type="ChEBI" id="CHEBI:16708"/>
        <dbReference type="ChEBI" id="CHEBI:17509"/>
        <dbReference type="ChEBI" id="CHEBI:43474"/>
        <dbReference type="ChEBI" id="CHEBI:58533"/>
        <dbReference type="EC" id="2.4.2.28"/>
    </reaction>
    <physiologicalReaction direction="left-to-right" evidence="9">
        <dbReference type="Rhea" id="RHEA:11853"/>
    </physiologicalReaction>
</comment>
<proteinExistence type="inferred from homology"/>
<dbReference type="PANTHER" id="PTHR30616">
    <property type="entry name" value="UNCHARACTERIZED PROTEIN YFIH"/>
    <property type="match status" value="1"/>
</dbReference>
<dbReference type="Proteomes" id="UP000306196">
    <property type="component" value="Unassembled WGS sequence"/>
</dbReference>
<comment type="catalytic activity">
    <reaction evidence="8">
        <text>adenosine + phosphate = alpha-D-ribose 1-phosphate + adenine</text>
        <dbReference type="Rhea" id="RHEA:27642"/>
        <dbReference type="ChEBI" id="CHEBI:16335"/>
        <dbReference type="ChEBI" id="CHEBI:16708"/>
        <dbReference type="ChEBI" id="CHEBI:43474"/>
        <dbReference type="ChEBI" id="CHEBI:57720"/>
        <dbReference type="EC" id="2.4.2.1"/>
    </reaction>
    <physiologicalReaction direction="left-to-right" evidence="8">
        <dbReference type="Rhea" id="RHEA:27643"/>
    </physiologicalReaction>
</comment>
<evidence type="ECO:0000256" key="3">
    <source>
        <dbReference type="ARBA" id="ARBA00022679"/>
    </source>
</evidence>
<protein>
    <submittedName>
        <fullName evidence="10">Polyphenol oxidase family protein</fullName>
    </submittedName>
</protein>
<evidence type="ECO:0000256" key="8">
    <source>
        <dbReference type="ARBA" id="ARBA00048968"/>
    </source>
</evidence>
<comment type="catalytic activity">
    <reaction evidence="1">
        <text>inosine + phosphate = alpha-D-ribose 1-phosphate + hypoxanthine</text>
        <dbReference type="Rhea" id="RHEA:27646"/>
        <dbReference type="ChEBI" id="CHEBI:17368"/>
        <dbReference type="ChEBI" id="CHEBI:17596"/>
        <dbReference type="ChEBI" id="CHEBI:43474"/>
        <dbReference type="ChEBI" id="CHEBI:57720"/>
        <dbReference type="EC" id="2.4.2.1"/>
    </reaction>
    <physiologicalReaction direction="left-to-right" evidence="1">
        <dbReference type="Rhea" id="RHEA:27647"/>
    </physiologicalReaction>
</comment>